<feature type="compositionally biased region" description="Acidic residues" evidence="6">
    <location>
        <begin position="200"/>
        <end position="211"/>
    </location>
</feature>
<dbReference type="AlphaFoldDB" id="A9WU37"/>
<dbReference type="GO" id="GO:0003735">
    <property type="term" value="F:structural constituent of ribosome"/>
    <property type="evidence" value="ECO:0007669"/>
    <property type="project" value="InterPro"/>
</dbReference>
<comment type="function">
    <text evidence="5">This is one of the proteins that binds to the 5S RNA in the ribosome where it forms part of the central protuberance.</text>
</comment>
<dbReference type="CDD" id="cd00495">
    <property type="entry name" value="Ribosomal_L25_TL5_CTC"/>
    <property type="match status" value="1"/>
</dbReference>
<evidence type="ECO:0000259" key="7">
    <source>
        <dbReference type="Pfam" id="PF01386"/>
    </source>
</evidence>
<gene>
    <name evidence="5" type="primary">rplY</name>
    <name evidence="5" type="synonym">ctc</name>
    <name evidence="9" type="ordered locus">RSal33209_2986</name>
</gene>
<evidence type="ECO:0000256" key="4">
    <source>
        <dbReference type="ARBA" id="ARBA00023274"/>
    </source>
</evidence>
<dbReference type="InterPro" id="IPR001021">
    <property type="entry name" value="Ribosomal_bL25_long"/>
</dbReference>
<feature type="domain" description="Large ribosomal subunit protein bL25 L25" evidence="7">
    <location>
        <begin position="30"/>
        <end position="114"/>
    </location>
</feature>
<dbReference type="Gene3D" id="2.40.240.10">
    <property type="entry name" value="Ribosomal Protein L25, Chain P"/>
    <property type="match status" value="1"/>
</dbReference>
<dbReference type="SMR" id="A9WU37"/>
<reference evidence="10" key="1">
    <citation type="journal article" date="2008" name="J. Bacteriol.">
        <title>Genome sequence of the fish pathogen Renibacterium salmoninarum suggests reductive evolution away from an environmental Arthrobacter ancestor.</title>
        <authorList>
            <person name="Wiens G.D."/>
            <person name="Rockey D.D."/>
            <person name="Wu Z."/>
            <person name="Chang J."/>
            <person name="Levy R."/>
            <person name="Crane S."/>
            <person name="Chen D.S."/>
            <person name="Capri G.R."/>
            <person name="Burnett J.R."/>
            <person name="Sudheesh P.S."/>
            <person name="Schipma M.J."/>
            <person name="Burd H."/>
            <person name="Bhattacharyya A."/>
            <person name="Rhodes L.D."/>
            <person name="Kaul R."/>
            <person name="Strom M.S."/>
        </authorList>
    </citation>
    <scope>NUCLEOTIDE SEQUENCE [LARGE SCALE GENOMIC DNA]</scope>
    <source>
        <strain evidence="10">ATCC 33209 / DSM 20767 / JCM 11484 / NBRC 15589 / NCIMB 2235</strain>
    </source>
</reference>
<dbReference type="STRING" id="288705.RSal33209_2986"/>
<dbReference type="HAMAP" id="MF_01334">
    <property type="entry name" value="Ribosomal_bL25_CTC"/>
    <property type="match status" value="1"/>
</dbReference>
<dbReference type="KEGG" id="rsa:RSal33209_2986"/>
<dbReference type="GO" id="GO:0022625">
    <property type="term" value="C:cytosolic large ribosomal subunit"/>
    <property type="evidence" value="ECO:0007669"/>
    <property type="project" value="TreeGrafter"/>
</dbReference>
<evidence type="ECO:0000313" key="9">
    <source>
        <dbReference type="EMBL" id="ABY24708.1"/>
    </source>
</evidence>
<keyword evidence="10" id="KW-1185">Reference proteome</keyword>
<evidence type="ECO:0000259" key="8">
    <source>
        <dbReference type="Pfam" id="PF14693"/>
    </source>
</evidence>
<proteinExistence type="inferred from homology"/>
<dbReference type="InterPro" id="IPR020930">
    <property type="entry name" value="Ribosomal_uL5_bac-type"/>
</dbReference>
<dbReference type="Proteomes" id="UP000002007">
    <property type="component" value="Chromosome"/>
</dbReference>
<keyword evidence="4 5" id="KW-0687">Ribonucleoprotein</keyword>
<dbReference type="InterPro" id="IPR011035">
    <property type="entry name" value="Ribosomal_bL25/Gln-tRNA_synth"/>
</dbReference>
<dbReference type="SUPFAM" id="SSF50715">
    <property type="entry name" value="Ribosomal protein L25-like"/>
    <property type="match status" value="1"/>
</dbReference>
<organism evidence="9 10">
    <name type="scientific">Renibacterium salmoninarum (strain ATCC 33209 / DSM 20767 / JCM 11484 / NBRC 15589 / NCIMB 2235)</name>
    <dbReference type="NCBI Taxonomy" id="288705"/>
    <lineage>
        <taxon>Bacteria</taxon>
        <taxon>Bacillati</taxon>
        <taxon>Actinomycetota</taxon>
        <taxon>Actinomycetes</taxon>
        <taxon>Micrococcales</taxon>
        <taxon>Micrococcaceae</taxon>
        <taxon>Renibacterium</taxon>
    </lineage>
</organism>
<keyword evidence="1 5" id="KW-0699">rRNA-binding</keyword>
<comment type="subunit">
    <text evidence="5">Part of the 50S ribosomal subunit; part of the 5S rRNA/L5/L18/L25 subcomplex. Contacts the 5S rRNA. Binds to the 5S rRNA independently of L5 and L18.</text>
</comment>
<dbReference type="InterPro" id="IPR029751">
    <property type="entry name" value="Ribosomal_L25_dom"/>
</dbReference>
<dbReference type="Pfam" id="PF14693">
    <property type="entry name" value="Ribosomal_TL5_C"/>
    <property type="match status" value="1"/>
</dbReference>
<feature type="domain" description="Large ribosomal subunit protein bL25 beta" evidence="8">
    <location>
        <begin position="122"/>
        <end position="201"/>
    </location>
</feature>
<evidence type="ECO:0000256" key="2">
    <source>
        <dbReference type="ARBA" id="ARBA00022884"/>
    </source>
</evidence>
<dbReference type="eggNOG" id="COG1825">
    <property type="taxonomic scope" value="Bacteria"/>
</dbReference>
<keyword evidence="2 5" id="KW-0694">RNA-binding</keyword>
<evidence type="ECO:0000256" key="1">
    <source>
        <dbReference type="ARBA" id="ARBA00022730"/>
    </source>
</evidence>
<evidence type="ECO:0000313" key="10">
    <source>
        <dbReference type="Proteomes" id="UP000002007"/>
    </source>
</evidence>
<evidence type="ECO:0000256" key="3">
    <source>
        <dbReference type="ARBA" id="ARBA00022980"/>
    </source>
</evidence>
<dbReference type="NCBIfam" id="NF004131">
    <property type="entry name" value="PRK05618.2-1"/>
    <property type="match status" value="1"/>
</dbReference>
<dbReference type="HOGENOM" id="CLU_075939_1_0_11"/>
<dbReference type="EMBL" id="CP000910">
    <property type="protein sequence ID" value="ABY24708.1"/>
    <property type="molecule type" value="Genomic_DNA"/>
</dbReference>
<accession>A9WU37</accession>
<keyword evidence="3 5" id="KW-0689">Ribosomal protein</keyword>
<comment type="similarity">
    <text evidence="5">Belongs to the bacterial ribosomal protein bL25 family. CTC subfamily.</text>
</comment>
<dbReference type="PANTHER" id="PTHR33284">
    <property type="entry name" value="RIBOSOMAL PROTEIN L25/GLN-TRNA SYNTHETASE, ANTI-CODON-BINDING DOMAIN-CONTAINING PROTEIN"/>
    <property type="match status" value="1"/>
</dbReference>
<dbReference type="GO" id="GO:0006412">
    <property type="term" value="P:translation"/>
    <property type="evidence" value="ECO:0007669"/>
    <property type="project" value="UniProtKB-UniRule"/>
</dbReference>
<name>A9WU37_RENSM</name>
<dbReference type="GO" id="GO:0008097">
    <property type="term" value="F:5S rRNA binding"/>
    <property type="evidence" value="ECO:0007669"/>
    <property type="project" value="InterPro"/>
</dbReference>
<dbReference type="Gene3D" id="2.170.120.20">
    <property type="entry name" value="Ribosomal protein L25, beta domain"/>
    <property type="match status" value="1"/>
</dbReference>
<dbReference type="NCBIfam" id="TIGR00731">
    <property type="entry name" value="bL25_bact_ctc"/>
    <property type="match status" value="1"/>
</dbReference>
<dbReference type="InterPro" id="IPR020056">
    <property type="entry name" value="Rbsml_bL25/Gln-tRNA_synth_N"/>
</dbReference>
<protein>
    <recommendedName>
        <fullName evidence="5">Large ribosomal subunit protein bL25</fullName>
    </recommendedName>
    <alternativeName>
        <fullName evidence="5">General stress protein CTC</fullName>
    </alternativeName>
</protein>
<dbReference type="Pfam" id="PF01386">
    <property type="entry name" value="Ribosomal_L25p"/>
    <property type="match status" value="1"/>
</dbReference>
<sequence>MIRSGRGDEAPVVLASHTRRSISIMSETKLAAQLRTEFGKGAARRARRANQIPAVIYGHGAEPIHIALPERETIRAARGANALLTLDINGEEHLALVKDIQRDPVLQIIEHIDLLTVRRGEKVTVDIPVVLTGEVAPGAVVNQDANTISVEAEATHLPSSLEVSIEGRNPGEHVFASDIVLPQGVSLLADAETLIANISEPEDQDLGEDAAEATPVTVGSSDAAAPAAE</sequence>
<evidence type="ECO:0000256" key="5">
    <source>
        <dbReference type="HAMAP-Rule" id="MF_01334"/>
    </source>
</evidence>
<evidence type="ECO:0000256" key="6">
    <source>
        <dbReference type="SAM" id="MobiDB-lite"/>
    </source>
</evidence>
<dbReference type="PANTHER" id="PTHR33284:SF1">
    <property type="entry name" value="RIBOSOMAL PROTEIN L25_GLN-TRNA SYNTHETASE, ANTI-CODON-BINDING DOMAIN-CONTAINING PROTEIN"/>
    <property type="match status" value="1"/>
</dbReference>
<feature type="region of interest" description="Disordered" evidence="6">
    <location>
        <begin position="200"/>
        <end position="229"/>
    </location>
</feature>
<dbReference type="InterPro" id="IPR037121">
    <property type="entry name" value="Ribosomal_bL25_C"/>
</dbReference>
<dbReference type="InterPro" id="IPR020057">
    <property type="entry name" value="Ribosomal_bL25_b-dom"/>
</dbReference>